<feature type="transmembrane region" description="Helical" evidence="7">
    <location>
        <begin position="46"/>
        <end position="68"/>
    </location>
</feature>
<feature type="transmembrane region" description="Helical" evidence="7">
    <location>
        <begin position="353"/>
        <end position="379"/>
    </location>
</feature>
<organism evidence="8 9">
    <name type="scientific">Clavelina lepadiformis</name>
    <name type="common">Light-bulb sea squirt</name>
    <name type="synonym">Ascidia lepadiformis</name>
    <dbReference type="NCBI Taxonomy" id="159417"/>
    <lineage>
        <taxon>Eukaryota</taxon>
        <taxon>Metazoa</taxon>
        <taxon>Chordata</taxon>
        <taxon>Tunicata</taxon>
        <taxon>Ascidiacea</taxon>
        <taxon>Aplousobranchia</taxon>
        <taxon>Clavelinidae</taxon>
        <taxon>Clavelina</taxon>
    </lineage>
</organism>
<evidence type="ECO:0000256" key="2">
    <source>
        <dbReference type="ARBA" id="ARBA00022448"/>
    </source>
</evidence>
<comment type="subcellular location">
    <subcellularLocation>
        <location evidence="1">Membrane</location>
        <topology evidence="1">Multi-pass membrane protein</topology>
    </subcellularLocation>
</comment>
<dbReference type="InterPro" id="IPR037272">
    <property type="entry name" value="SNS_sf"/>
</dbReference>
<proteinExistence type="inferred from homology"/>
<keyword evidence="5 7" id="KW-0472">Membrane</keyword>
<feature type="transmembrane region" description="Helical" evidence="7">
    <location>
        <begin position="399"/>
        <end position="416"/>
    </location>
</feature>
<feature type="transmembrane region" description="Helical" evidence="7">
    <location>
        <begin position="295"/>
        <end position="321"/>
    </location>
</feature>
<evidence type="ECO:0000256" key="1">
    <source>
        <dbReference type="ARBA" id="ARBA00004141"/>
    </source>
</evidence>
<feature type="transmembrane region" description="Helical" evidence="7">
    <location>
        <begin position="182"/>
        <end position="202"/>
    </location>
</feature>
<evidence type="ECO:0000256" key="4">
    <source>
        <dbReference type="ARBA" id="ARBA00022989"/>
    </source>
</evidence>
<keyword evidence="9" id="KW-1185">Reference proteome</keyword>
<dbReference type="PANTHER" id="PTHR11616:SF289">
    <property type="entry name" value="TRANSPORTER"/>
    <property type="match status" value="1"/>
</dbReference>
<comment type="similarity">
    <text evidence="6">Belongs to the sodium:neurotransmitter symporter (SNF) (TC 2.A.22) family.</text>
</comment>
<feature type="transmembrane region" description="Helical" evidence="7">
    <location>
        <begin position="214"/>
        <end position="234"/>
    </location>
</feature>
<feature type="transmembrane region" description="Helical" evidence="7">
    <location>
        <begin position="80"/>
        <end position="101"/>
    </location>
</feature>
<sequence>MLDISPRQVTWSRSWDFMFATAGWSIGLGNMWRFPYLCYQYGGGAFLIPYIFFALFFALPCLVLEASLGQMIGKNLFDMWRSTVPILSGIAFAGMTMNFFNKMSYSTLLVWIIKYFVASFSNTLPWMSCNNTWNDENCLDFAIQNKSELFSIKQLNGTRGESAAEQYWKLEVLKISSGLNEFGGMSLDLVLFNVLLWLLVYLSTLRGIKFSTKISYITASLPAILIVVMVIRGLTLDGGMTGVRYYLKIDISKLADFEVWVKAASQIAYSIGIGFGIVPSLRSHNKSKDNFYRDCILVVVFNMLSSFACGLAVFSSLGFVAQKLNTTIDAFQTSGPGLVFLAYPQSLSLLPLSQLWCALLFLMLFFLGFDSQFIAYEILVSFLSDFFPSLRSFRYGKRIFNTAFCVLICLLSWIFLPKGGAYMFEIFNQHAGAAWNVFLICGCELVAVAWFYGAKKHCQQIRRMLTGSSRAEVVIIFLWKFFSPCCCFALCVYYIVKHKPLKYGNYVYPPWAQAFAHVLSLSSFVWIPGYAIYLLLTSKKTKAELFGRKRLCSNDDDGDKRTEVEKAQMELQCTKLVEDSVVENNE</sequence>
<keyword evidence="2 6" id="KW-0813">Transport</keyword>
<feature type="transmembrane region" description="Helical" evidence="7">
    <location>
        <begin position="15"/>
        <end position="34"/>
    </location>
</feature>
<protein>
    <recommendedName>
        <fullName evidence="6">Transporter</fullName>
    </recommendedName>
</protein>
<evidence type="ECO:0000256" key="3">
    <source>
        <dbReference type="ARBA" id="ARBA00022692"/>
    </source>
</evidence>
<name>A0ABP0FGE7_CLALP</name>
<evidence type="ECO:0000256" key="5">
    <source>
        <dbReference type="ARBA" id="ARBA00023136"/>
    </source>
</evidence>
<comment type="caution">
    <text evidence="8">The sequence shown here is derived from an EMBL/GenBank/DDBJ whole genome shotgun (WGS) entry which is preliminary data.</text>
</comment>
<dbReference type="SUPFAM" id="SSF161070">
    <property type="entry name" value="SNF-like"/>
    <property type="match status" value="1"/>
</dbReference>
<evidence type="ECO:0000313" key="8">
    <source>
        <dbReference type="EMBL" id="CAK8678745.1"/>
    </source>
</evidence>
<feature type="transmembrane region" description="Helical" evidence="7">
    <location>
        <begin position="473"/>
        <end position="495"/>
    </location>
</feature>
<feature type="transmembrane region" description="Helical" evidence="7">
    <location>
        <begin position="108"/>
        <end position="127"/>
    </location>
</feature>
<keyword evidence="4 7" id="KW-1133">Transmembrane helix</keyword>
<dbReference type="EMBL" id="CAWYQH010000057">
    <property type="protein sequence ID" value="CAK8678745.1"/>
    <property type="molecule type" value="Genomic_DNA"/>
</dbReference>
<feature type="transmembrane region" description="Helical" evidence="7">
    <location>
        <begin position="432"/>
        <end position="452"/>
    </location>
</feature>
<dbReference type="Proteomes" id="UP001642483">
    <property type="component" value="Unassembled WGS sequence"/>
</dbReference>
<dbReference type="PROSITE" id="PS00610">
    <property type="entry name" value="NA_NEUROTRAN_SYMP_1"/>
    <property type="match status" value="1"/>
</dbReference>
<gene>
    <name evidence="8" type="ORF">CVLEPA_LOCUS9034</name>
</gene>
<keyword evidence="6" id="KW-0769">Symport</keyword>
<dbReference type="PANTHER" id="PTHR11616">
    <property type="entry name" value="SODIUM/CHLORIDE DEPENDENT TRANSPORTER"/>
    <property type="match status" value="1"/>
</dbReference>
<evidence type="ECO:0000256" key="6">
    <source>
        <dbReference type="RuleBase" id="RU003732"/>
    </source>
</evidence>
<feature type="transmembrane region" description="Helical" evidence="7">
    <location>
        <begin position="263"/>
        <end position="283"/>
    </location>
</feature>
<keyword evidence="3 6" id="KW-0812">Transmembrane</keyword>
<feature type="transmembrane region" description="Helical" evidence="7">
    <location>
        <begin position="515"/>
        <end position="536"/>
    </location>
</feature>
<evidence type="ECO:0000313" key="9">
    <source>
        <dbReference type="Proteomes" id="UP001642483"/>
    </source>
</evidence>
<accession>A0ABP0FGE7</accession>
<dbReference type="Pfam" id="PF00209">
    <property type="entry name" value="SNF"/>
    <property type="match status" value="1"/>
</dbReference>
<dbReference type="PRINTS" id="PR00176">
    <property type="entry name" value="NANEUSMPORT"/>
</dbReference>
<evidence type="ECO:0000256" key="7">
    <source>
        <dbReference type="SAM" id="Phobius"/>
    </source>
</evidence>
<reference evidence="8 9" key="1">
    <citation type="submission" date="2024-02" db="EMBL/GenBank/DDBJ databases">
        <authorList>
            <person name="Daric V."/>
            <person name="Darras S."/>
        </authorList>
    </citation>
    <scope>NUCLEOTIDE SEQUENCE [LARGE SCALE GENOMIC DNA]</scope>
</reference>
<dbReference type="PROSITE" id="PS50267">
    <property type="entry name" value="NA_NEUROTRAN_SYMP_3"/>
    <property type="match status" value="1"/>
</dbReference>
<dbReference type="InterPro" id="IPR000175">
    <property type="entry name" value="Na/ntran_symport"/>
</dbReference>
<dbReference type="NCBIfam" id="NF037979">
    <property type="entry name" value="Na_transp"/>
    <property type="match status" value="1"/>
</dbReference>